<name>X6M5D0_RETFI</name>
<proteinExistence type="predicted"/>
<evidence type="ECO:0000256" key="1">
    <source>
        <dbReference type="SAM" id="Coils"/>
    </source>
</evidence>
<reference evidence="2 3" key="1">
    <citation type="journal article" date="2013" name="Curr. Biol.">
        <title>The Genome of the Foraminiferan Reticulomyxa filosa.</title>
        <authorList>
            <person name="Glockner G."/>
            <person name="Hulsmann N."/>
            <person name="Schleicher M."/>
            <person name="Noegel A.A."/>
            <person name="Eichinger L."/>
            <person name="Gallinger C."/>
            <person name="Pawlowski J."/>
            <person name="Sierra R."/>
            <person name="Euteneuer U."/>
            <person name="Pillet L."/>
            <person name="Moustafa A."/>
            <person name="Platzer M."/>
            <person name="Groth M."/>
            <person name="Szafranski K."/>
            <person name="Schliwa M."/>
        </authorList>
    </citation>
    <scope>NUCLEOTIDE SEQUENCE [LARGE SCALE GENOMIC DNA]</scope>
</reference>
<keyword evidence="1" id="KW-0175">Coiled coil</keyword>
<feature type="coiled-coil region" evidence="1">
    <location>
        <begin position="56"/>
        <end position="86"/>
    </location>
</feature>
<evidence type="ECO:0000313" key="3">
    <source>
        <dbReference type="Proteomes" id="UP000023152"/>
    </source>
</evidence>
<sequence>MTSEYITNTNEPGNENSSPLVDVASLLNLPSLSEKDKRTILQAFEQLQQPKVVLISIEEHEKKKELEKKKEEIKQKQDEYDKWLKILKQNSEEIKKKLIKQWMNLLQMLIKKDMI</sequence>
<keyword evidence="3" id="KW-1185">Reference proteome</keyword>
<protein>
    <submittedName>
        <fullName evidence="2">DNA repair protein RecN</fullName>
    </submittedName>
</protein>
<dbReference type="EMBL" id="ASPP01024653">
    <property type="protein sequence ID" value="ETO08831.1"/>
    <property type="molecule type" value="Genomic_DNA"/>
</dbReference>
<accession>X6M5D0</accession>
<evidence type="ECO:0000313" key="2">
    <source>
        <dbReference type="EMBL" id="ETO08831.1"/>
    </source>
</evidence>
<comment type="caution">
    <text evidence="2">The sequence shown here is derived from an EMBL/GenBank/DDBJ whole genome shotgun (WGS) entry which is preliminary data.</text>
</comment>
<gene>
    <name evidence="2" type="ORF">RFI_28557</name>
</gene>
<dbReference type="Proteomes" id="UP000023152">
    <property type="component" value="Unassembled WGS sequence"/>
</dbReference>
<dbReference type="AlphaFoldDB" id="X6M5D0"/>
<organism evidence="2 3">
    <name type="scientific">Reticulomyxa filosa</name>
    <dbReference type="NCBI Taxonomy" id="46433"/>
    <lineage>
        <taxon>Eukaryota</taxon>
        <taxon>Sar</taxon>
        <taxon>Rhizaria</taxon>
        <taxon>Retaria</taxon>
        <taxon>Foraminifera</taxon>
        <taxon>Monothalamids</taxon>
        <taxon>Reticulomyxidae</taxon>
        <taxon>Reticulomyxa</taxon>
    </lineage>
</organism>